<proteinExistence type="predicted"/>
<dbReference type="Proteomes" id="UP000712281">
    <property type="component" value="Unassembled WGS sequence"/>
</dbReference>
<sequence length="95" mass="10541">MPFLVSESLKDTYPLVDYYSLELLYPGLMQGRSITCSLYVCQICLCCFCNSTSHRDKLKSNIASARCGEDAGIKGSEVETYYPKPSFQGCDNLGC</sequence>
<comment type="caution">
    <text evidence="1">The sequence shown here is derived from an EMBL/GenBank/DDBJ whole genome shotgun (WGS) entry which is preliminary data.</text>
</comment>
<organism evidence="1 2">
    <name type="scientific">Brassica cretica</name>
    <name type="common">Mustard</name>
    <dbReference type="NCBI Taxonomy" id="69181"/>
    <lineage>
        <taxon>Eukaryota</taxon>
        <taxon>Viridiplantae</taxon>
        <taxon>Streptophyta</taxon>
        <taxon>Embryophyta</taxon>
        <taxon>Tracheophyta</taxon>
        <taxon>Spermatophyta</taxon>
        <taxon>Magnoliopsida</taxon>
        <taxon>eudicotyledons</taxon>
        <taxon>Gunneridae</taxon>
        <taxon>Pentapetalae</taxon>
        <taxon>rosids</taxon>
        <taxon>malvids</taxon>
        <taxon>Brassicales</taxon>
        <taxon>Brassicaceae</taxon>
        <taxon>Brassiceae</taxon>
        <taxon>Brassica</taxon>
    </lineage>
</organism>
<evidence type="ECO:0000313" key="1">
    <source>
        <dbReference type="EMBL" id="KAF2540560.1"/>
    </source>
</evidence>
<protein>
    <submittedName>
        <fullName evidence="1">Uncharacterized protein</fullName>
    </submittedName>
</protein>
<reference evidence="1" key="1">
    <citation type="submission" date="2019-12" db="EMBL/GenBank/DDBJ databases">
        <title>Genome sequencing and annotation of Brassica cretica.</title>
        <authorList>
            <person name="Studholme D.J."/>
            <person name="Sarris P.F."/>
        </authorList>
    </citation>
    <scope>NUCLEOTIDE SEQUENCE</scope>
    <source>
        <strain evidence="1">PFS-001/15</strain>
        <tissue evidence="1">Leaf</tissue>
    </source>
</reference>
<name>A0A8S9G3S3_BRACR</name>
<dbReference type="EMBL" id="QGKW02002005">
    <property type="protein sequence ID" value="KAF2540560.1"/>
    <property type="molecule type" value="Genomic_DNA"/>
</dbReference>
<dbReference type="AlphaFoldDB" id="A0A8S9G3S3"/>
<gene>
    <name evidence="1" type="ORF">F2Q68_00029908</name>
</gene>
<accession>A0A8S9G3S3</accession>
<evidence type="ECO:0000313" key="2">
    <source>
        <dbReference type="Proteomes" id="UP000712281"/>
    </source>
</evidence>